<dbReference type="InterPro" id="IPR002213">
    <property type="entry name" value="UDP_glucos_trans"/>
</dbReference>
<comment type="catalytic activity">
    <reaction evidence="5">
        <text>glucuronate acceptor + UDP-alpha-D-glucuronate = acceptor beta-D-glucuronoside + UDP + H(+)</text>
        <dbReference type="Rhea" id="RHEA:21032"/>
        <dbReference type="ChEBI" id="CHEBI:15378"/>
        <dbReference type="ChEBI" id="CHEBI:58052"/>
        <dbReference type="ChEBI" id="CHEBI:58223"/>
        <dbReference type="ChEBI" id="CHEBI:132367"/>
        <dbReference type="ChEBI" id="CHEBI:132368"/>
        <dbReference type="EC" id="2.4.1.17"/>
    </reaction>
</comment>
<dbReference type="PROSITE" id="PS00375">
    <property type="entry name" value="UDPGT"/>
    <property type="match status" value="1"/>
</dbReference>
<dbReference type="GO" id="GO:0015020">
    <property type="term" value="F:glucuronosyltransferase activity"/>
    <property type="evidence" value="ECO:0007669"/>
    <property type="project" value="UniProtKB-EC"/>
</dbReference>
<dbReference type="EMBL" id="CAVLEF010000283">
    <property type="protein sequence ID" value="CAK1556339.1"/>
    <property type="molecule type" value="Genomic_DNA"/>
</dbReference>
<dbReference type="Pfam" id="PF00201">
    <property type="entry name" value="UDPGT"/>
    <property type="match status" value="1"/>
</dbReference>
<keyword evidence="3 4" id="KW-0808">Transferase</keyword>
<organism evidence="6 7">
    <name type="scientific">Leptosia nina</name>
    <dbReference type="NCBI Taxonomy" id="320188"/>
    <lineage>
        <taxon>Eukaryota</taxon>
        <taxon>Metazoa</taxon>
        <taxon>Ecdysozoa</taxon>
        <taxon>Arthropoda</taxon>
        <taxon>Hexapoda</taxon>
        <taxon>Insecta</taxon>
        <taxon>Pterygota</taxon>
        <taxon>Neoptera</taxon>
        <taxon>Endopterygota</taxon>
        <taxon>Lepidoptera</taxon>
        <taxon>Glossata</taxon>
        <taxon>Ditrysia</taxon>
        <taxon>Papilionoidea</taxon>
        <taxon>Pieridae</taxon>
        <taxon>Pierinae</taxon>
        <taxon>Leptosia</taxon>
    </lineage>
</organism>
<feature type="signal peptide" evidence="5">
    <location>
        <begin position="1"/>
        <end position="19"/>
    </location>
</feature>
<accession>A0AAV1K4A7</accession>
<evidence type="ECO:0000256" key="2">
    <source>
        <dbReference type="ARBA" id="ARBA00022676"/>
    </source>
</evidence>
<dbReference type="PANTHER" id="PTHR48043:SF159">
    <property type="entry name" value="EG:EG0003.4 PROTEIN-RELATED"/>
    <property type="match status" value="1"/>
</dbReference>
<name>A0AAV1K4A7_9NEOP</name>
<dbReference type="EC" id="2.4.1.17" evidence="5"/>
<evidence type="ECO:0000313" key="7">
    <source>
        <dbReference type="Proteomes" id="UP001497472"/>
    </source>
</evidence>
<dbReference type="Gene3D" id="3.40.50.2000">
    <property type="entry name" value="Glycogen Phosphorylase B"/>
    <property type="match status" value="2"/>
</dbReference>
<dbReference type="FunFam" id="3.40.50.2000:FF:000050">
    <property type="entry name" value="UDP-glucuronosyltransferase"/>
    <property type="match status" value="1"/>
</dbReference>
<keyword evidence="5" id="KW-0732">Signal</keyword>
<comment type="similarity">
    <text evidence="1 4">Belongs to the UDP-glycosyltransferase family.</text>
</comment>
<dbReference type="CDD" id="cd03784">
    <property type="entry name" value="GT1_Gtf-like"/>
    <property type="match status" value="1"/>
</dbReference>
<evidence type="ECO:0000256" key="4">
    <source>
        <dbReference type="RuleBase" id="RU003718"/>
    </source>
</evidence>
<keyword evidence="5" id="KW-1133">Transmembrane helix</keyword>
<feature type="chain" id="PRO_5043099783" description="UDP-glucuronosyltransferase" evidence="5">
    <location>
        <begin position="20"/>
        <end position="522"/>
    </location>
</feature>
<evidence type="ECO:0000313" key="6">
    <source>
        <dbReference type="EMBL" id="CAK1556339.1"/>
    </source>
</evidence>
<reference evidence="6 7" key="1">
    <citation type="submission" date="2023-11" db="EMBL/GenBank/DDBJ databases">
        <authorList>
            <person name="Okamura Y."/>
        </authorList>
    </citation>
    <scope>NUCLEOTIDE SEQUENCE [LARGE SCALE GENOMIC DNA]</scope>
</reference>
<dbReference type="GO" id="GO:0016020">
    <property type="term" value="C:membrane"/>
    <property type="evidence" value="ECO:0007669"/>
    <property type="project" value="UniProtKB-SubCell"/>
</dbReference>
<dbReference type="SUPFAM" id="SSF53756">
    <property type="entry name" value="UDP-Glycosyltransferase/glycogen phosphorylase"/>
    <property type="match status" value="1"/>
</dbReference>
<comment type="subcellular location">
    <subcellularLocation>
        <location evidence="5">Membrane</location>
        <topology evidence="5">Single-pass membrane protein</topology>
    </subcellularLocation>
</comment>
<evidence type="ECO:0000256" key="5">
    <source>
        <dbReference type="RuleBase" id="RU362059"/>
    </source>
</evidence>
<dbReference type="Proteomes" id="UP001497472">
    <property type="component" value="Unassembled WGS sequence"/>
</dbReference>
<evidence type="ECO:0000256" key="1">
    <source>
        <dbReference type="ARBA" id="ARBA00009995"/>
    </source>
</evidence>
<comment type="caution">
    <text evidence="6">The sequence shown here is derived from an EMBL/GenBank/DDBJ whole genome shotgun (WGS) entry which is preliminary data.</text>
</comment>
<proteinExistence type="inferred from homology"/>
<keyword evidence="7" id="KW-1185">Reference proteome</keyword>
<keyword evidence="5" id="KW-0472">Membrane</keyword>
<keyword evidence="2 4" id="KW-0328">Glycosyltransferase</keyword>
<evidence type="ECO:0000256" key="3">
    <source>
        <dbReference type="ARBA" id="ARBA00022679"/>
    </source>
</evidence>
<protein>
    <recommendedName>
        <fullName evidence="5">UDP-glucuronosyltransferase</fullName>
        <ecNumber evidence="5">2.4.1.17</ecNumber>
    </recommendedName>
</protein>
<feature type="transmembrane region" description="Helical" evidence="5">
    <location>
        <begin position="484"/>
        <end position="510"/>
    </location>
</feature>
<dbReference type="PANTHER" id="PTHR48043">
    <property type="entry name" value="EG:EG0003.4 PROTEIN-RELATED"/>
    <property type="match status" value="1"/>
</dbReference>
<sequence>MIWNIAALFLVILTKCSEGANILYVIPFTSKSHYIMLRPIGLELARRGHNVTVITANREKDPPPNYHEVMVDDKKIWDVIGGERPNVFSMVQLSAENFHEKILWTGGTAFTEVTLNSTEVQRFLKTDVQFDLVICEQFFQEALYVLAHKYNAPLALVTTFGNCMRHNILVRNPLQLATSISEFLDLKEPMSFFGRLRNLYFTVYEFVWWKYWYLEKQEEMVKKYIPDLPQPVPSLYDIQRNTSLMLVNSHFSYDVPVSYLPNIIEIGGIHLTKIEQKLPEDLKALLDASEHGVVYINFGSNVRSAELPVEKRDAFLKVFRKLKQTVLWKWEDESLKEKPHNVITRSWLPQKEILAHPKIKLFISHGGLIGTQEAMNNGIPIIGVPIYADQFNNLLLAEQIGFGKILQFHDINENRLEIVISEVINNETYLIKAKEVSKRFKDRPLNALDSAMYWLEYVIRYKGADFIKNPARELTWTEYTLLDIYVLLAIATIGTIGAIFYLLIYITSLFKYSISIKHKKLK</sequence>
<keyword evidence="5" id="KW-0812">Transmembrane</keyword>
<dbReference type="InterPro" id="IPR050271">
    <property type="entry name" value="UDP-glycosyltransferase"/>
</dbReference>
<gene>
    <name evidence="6" type="ORF">LNINA_LOCUS15095</name>
</gene>
<dbReference type="InterPro" id="IPR035595">
    <property type="entry name" value="UDP_glycos_trans_CS"/>
</dbReference>
<dbReference type="AlphaFoldDB" id="A0AAV1K4A7"/>